<protein>
    <submittedName>
        <fullName evidence="4">HTH_Tnp_Tc3_1 domain-containing protein</fullName>
    </submittedName>
</protein>
<reference evidence="4" key="2">
    <citation type="submission" date="2022-06" db="UniProtKB">
        <authorList>
            <consortium name="EnsemblMetazoa"/>
        </authorList>
    </citation>
    <scope>IDENTIFICATION</scope>
    <source>
        <strain evidence="4">DF5081</strain>
    </source>
</reference>
<reference evidence="5" key="1">
    <citation type="submission" date="2010-08" db="EMBL/GenBank/DDBJ databases">
        <authorList>
            <consortium name="Caenorhabditis japonica Sequencing Consortium"/>
            <person name="Wilson R.K."/>
        </authorList>
    </citation>
    <scope>NUCLEOTIDE SEQUENCE [LARGE SCALE GENOMIC DNA]</scope>
    <source>
        <strain evidence="5">DF5081</strain>
    </source>
</reference>
<organism evidence="4 5">
    <name type="scientific">Caenorhabditis japonica</name>
    <dbReference type="NCBI Taxonomy" id="281687"/>
    <lineage>
        <taxon>Eukaryota</taxon>
        <taxon>Metazoa</taxon>
        <taxon>Ecdysozoa</taxon>
        <taxon>Nematoda</taxon>
        <taxon>Chromadorea</taxon>
        <taxon>Rhabditida</taxon>
        <taxon>Rhabditina</taxon>
        <taxon>Rhabditomorpha</taxon>
        <taxon>Rhabditoidea</taxon>
        <taxon>Rhabditidae</taxon>
        <taxon>Peloderinae</taxon>
        <taxon>Caenorhabditis</taxon>
    </lineage>
</organism>
<dbReference type="InterPro" id="IPR036388">
    <property type="entry name" value="WH-like_DNA-bd_sf"/>
</dbReference>
<dbReference type="AlphaFoldDB" id="A0A8R1HYW8"/>
<evidence type="ECO:0000259" key="3">
    <source>
        <dbReference type="Pfam" id="PF21517"/>
    </source>
</evidence>
<dbReference type="GO" id="GO:0003677">
    <property type="term" value="F:DNA binding"/>
    <property type="evidence" value="ECO:0007669"/>
    <property type="project" value="InterPro"/>
</dbReference>
<evidence type="ECO:0000313" key="5">
    <source>
        <dbReference type="Proteomes" id="UP000005237"/>
    </source>
</evidence>
<dbReference type="InterPro" id="IPR009057">
    <property type="entry name" value="Homeodomain-like_sf"/>
</dbReference>
<dbReference type="PANTHER" id="PTHR23022:SF129">
    <property type="entry name" value="TRANSPOSABLE ELEMENT TC3 TRANSPOSASE"/>
    <property type="match status" value="1"/>
</dbReference>
<evidence type="ECO:0000256" key="1">
    <source>
        <dbReference type="ARBA" id="ARBA00004123"/>
    </source>
</evidence>
<dbReference type="InterPro" id="IPR025898">
    <property type="entry name" value="Tc3_transposase_DNA-bd_dom"/>
</dbReference>
<dbReference type="Gene3D" id="3.30.420.10">
    <property type="entry name" value="Ribonuclease H-like superfamily/Ribonuclease H"/>
    <property type="match status" value="1"/>
</dbReference>
<dbReference type="PANTHER" id="PTHR23022">
    <property type="entry name" value="TRANSPOSABLE ELEMENT-RELATED"/>
    <property type="match status" value="1"/>
</dbReference>
<feature type="domain" description="Transposable element Tc3 transposase-like DNA-binding HTH" evidence="3">
    <location>
        <begin position="66"/>
        <end position="105"/>
    </location>
</feature>
<dbReference type="SUPFAM" id="SSF46689">
    <property type="entry name" value="Homeodomain-like"/>
    <property type="match status" value="2"/>
</dbReference>
<comment type="subcellular location">
    <subcellularLocation>
        <location evidence="1">Nucleus</location>
    </subcellularLocation>
</comment>
<dbReference type="InterPro" id="IPR052338">
    <property type="entry name" value="Transposase_5"/>
</dbReference>
<feature type="domain" description="Tc3 transposase DNA binding" evidence="2">
    <location>
        <begin position="7"/>
        <end position="50"/>
    </location>
</feature>
<dbReference type="Pfam" id="PF11427">
    <property type="entry name" value="HTH_Tnp_Tc3_1"/>
    <property type="match status" value="1"/>
</dbReference>
<dbReference type="InterPro" id="IPR048703">
    <property type="entry name" value="Tnp_Tc3-like_HTH"/>
</dbReference>
<keyword evidence="5" id="KW-1185">Reference proteome</keyword>
<sequence length="315" mass="36632">MARAPFLTSVEQAKVDVMHQLGLKLHEMSRQLGRSRNAIRRYVNDPINYGKNQKQFAGRQKKLTSREERNIIKTVSNSPKSLNEVKRELNLCVCRSTVHNVINRSNTIVRQKMMKVPKMTSEHKEKRLKFVKVNMATKWENIVFSDEKKWNLDGPDGNRSYWRDIRKDPQMFSKRNFGGGSLIIWGAFCNGKKLDLQFITTKENSVSYQSTLQKAIVPFFRNRRNTHIFQQDNASIHVSNSTRDYPDLNPIENLWGILARRVYRHGKQFNTIQDLKVAIKAEWDAITEAELKTLVASMPNRVIEVIQKHGGETNY</sequence>
<evidence type="ECO:0000313" key="4">
    <source>
        <dbReference type="EnsemblMetazoa" id="CJA11093.1"/>
    </source>
</evidence>
<name>A0A8R1HYW8_CAEJA</name>
<proteinExistence type="predicted"/>
<dbReference type="EnsemblMetazoa" id="CJA11093.1">
    <property type="protein sequence ID" value="CJA11093.1"/>
    <property type="gene ID" value="WBGene00130297"/>
</dbReference>
<accession>A0A8R1HYW8</accession>
<dbReference type="Gene3D" id="1.10.10.60">
    <property type="entry name" value="Homeodomain-like"/>
    <property type="match status" value="1"/>
</dbReference>
<dbReference type="Pfam" id="PF21517">
    <property type="entry name" value="HTH_Tnp_Tc3_2_like"/>
    <property type="match status" value="1"/>
</dbReference>
<evidence type="ECO:0000259" key="2">
    <source>
        <dbReference type="Pfam" id="PF11427"/>
    </source>
</evidence>
<dbReference type="Gene3D" id="1.10.10.10">
    <property type="entry name" value="Winged helix-like DNA-binding domain superfamily/Winged helix DNA-binding domain"/>
    <property type="match status" value="1"/>
</dbReference>
<dbReference type="Proteomes" id="UP000005237">
    <property type="component" value="Unassembled WGS sequence"/>
</dbReference>
<dbReference type="GO" id="GO:0005634">
    <property type="term" value="C:nucleus"/>
    <property type="evidence" value="ECO:0007669"/>
    <property type="project" value="UniProtKB-SubCell"/>
</dbReference>
<dbReference type="InterPro" id="IPR036397">
    <property type="entry name" value="RNaseH_sf"/>
</dbReference>